<evidence type="ECO:0000256" key="5">
    <source>
        <dbReference type="ARBA" id="ARBA00022692"/>
    </source>
</evidence>
<organism evidence="12 13">
    <name type="scientific">Alligator mississippiensis</name>
    <name type="common">American alligator</name>
    <dbReference type="NCBI Taxonomy" id="8496"/>
    <lineage>
        <taxon>Eukaryota</taxon>
        <taxon>Metazoa</taxon>
        <taxon>Chordata</taxon>
        <taxon>Craniata</taxon>
        <taxon>Vertebrata</taxon>
        <taxon>Euteleostomi</taxon>
        <taxon>Archelosauria</taxon>
        <taxon>Archosauria</taxon>
        <taxon>Crocodylia</taxon>
        <taxon>Alligatoridae</taxon>
        <taxon>Alligatorinae</taxon>
        <taxon>Alligator</taxon>
    </lineage>
</organism>
<evidence type="ECO:0000256" key="8">
    <source>
        <dbReference type="ARBA" id="ARBA00023212"/>
    </source>
</evidence>
<keyword evidence="5 11" id="KW-0812">Transmembrane</keyword>
<feature type="compositionally biased region" description="Basic and acidic residues" evidence="10">
    <location>
        <begin position="973"/>
        <end position="987"/>
    </location>
</feature>
<gene>
    <name evidence="12" type="primary">EVC</name>
    <name evidence="12" type="ORF">Y1Q_0021395</name>
</gene>
<sequence>MAGQPPPGACLRDVALRGSAGSAPLLPGLLAPALLLGVALGAGAGLLLGVRRIRPLLHRQADDSQRLMENFHHDVHRHLYENEPLPSMKKIEAHKSKKEMALEGSESPLTSNITAFALKAKVIYPINQKFRPLADGSSNPSLHENPKQAVLPNQVMETSTSGSLGSLSQGDKEDCSSSTTIHSAASDDRFQARTFLKVTCFPEVLTCESFDVKLCLYSLLLKDLLFLDVELRKEKYMMIIQVLRIYLTEFYLKKKINEELYQKILLKQETDFDELQKQLHSRLQSTEAMGTQNSEYQTLDDLERKEREYSEHIIDNMEAFWKQTDKAQQFLLDQSKCSSAKARKIIMNLTDKMIIVEELLSESQDLQAMDIPERLFNWELMVKMVNAVKSRIEEESKCRFNAVSNILDHLTIKSSLSVRQKEELLAELHKAFWEQVTHYKNECVRQAKDLIMKQLACRASKIEELKQGQEDEQSYLLNKNLQVEDLHEFLQAYHELLEKQRQTRWNLEEADNHESTEAVVDLHKELYVRSSHALEELVKELFLQNLPGITGLSLRECELLKEEWQENLVLQLEKVDSYRQQHWKLFQEQMQQEKQLWTKEYALSAVMQKHLSETHEKIIQGVLNRLGGLSEESTNYIVRKHRLLLCSVLRRLSLRNVAMATLTHMRMSRKKNLLQELREQHVLQKSSSHCSDERQWQFQKTMESHILEEEEKLEEETQQTRSEFHHQFVMEIQEAVQLVQQHMEQGIGQTLLQHARQEATKQSSEDREDLKERLTESAVESVYVTISGVNRVVQSYYQQIGKIMGEYEDKKLQQLKSLLAERSENHRLKRKHEENEWTLKEKLNEGTLDISSAVPQRMLLQQKKFLAQFEMQQQARLKSLKQRMLALHHLETEVENQLKQAEQDFITEVAGLARVPLPVHKQPLNRTTQSGKKSKIKMKNAQSQEKEDPADCHEKGQAPDRQNAGSLRNKPQSQHEGKNSKDAEKKVQHAVNTGF</sequence>
<evidence type="ECO:0000256" key="9">
    <source>
        <dbReference type="ARBA" id="ARBA00023273"/>
    </source>
</evidence>
<keyword evidence="13" id="KW-1185">Reference proteome</keyword>
<keyword evidence="9" id="KW-0966">Cell projection</keyword>
<evidence type="ECO:0000256" key="10">
    <source>
        <dbReference type="SAM" id="MobiDB-lite"/>
    </source>
</evidence>
<evidence type="ECO:0000313" key="13">
    <source>
        <dbReference type="Proteomes" id="UP000050525"/>
    </source>
</evidence>
<comment type="caution">
    <text evidence="12">The sequence shown here is derived from an EMBL/GenBank/DDBJ whole genome shotgun (WGS) entry which is preliminary data.</text>
</comment>
<keyword evidence="7 11" id="KW-0472">Membrane</keyword>
<feature type="compositionally biased region" description="Low complexity" evidence="10">
    <location>
        <begin position="158"/>
        <end position="168"/>
    </location>
</feature>
<reference evidence="12 13" key="1">
    <citation type="journal article" date="2012" name="Genome Biol.">
        <title>Sequencing three crocodilian genomes to illuminate the evolution of archosaurs and amniotes.</title>
        <authorList>
            <person name="St John J.A."/>
            <person name="Braun E.L."/>
            <person name="Isberg S.R."/>
            <person name="Miles L.G."/>
            <person name="Chong A.Y."/>
            <person name="Gongora J."/>
            <person name="Dalzell P."/>
            <person name="Moran C."/>
            <person name="Bed'hom B."/>
            <person name="Abzhanov A."/>
            <person name="Burgess S.C."/>
            <person name="Cooksey A.M."/>
            <person name="Castoe T.A."/>
            <person name="Crawford N.G."/>
            <person name="Densmore L.D."/>
            <person name="Drew J.C."/>
            <person name="Edwards S.V."/>
            <person name="Faircloth B.C."/>
            <person name="Fujita M.K."/>
            <person name="Greenwold M.J."/>
            <person name="Hoffmann F.G."/>
            <person name="Howard J.M."/>
            <person name="Iguchi T."/>
            <person name="Janes D.E."/>
            <person name="Khan S.Y."/>
            <person name="Kohno S."/>
            <person name="de Koning A.J."/>
            <person name="Lance S.L."/>
            <person name="McCarthy F.M."/>
            <person name="McCormack J.E."/>
            <person name="Merchant M.E."/>
            <person name="Peterson D.G."/>
            <person name="Pollock D.D."/>
            <person name="Pourmand N."/>
            <person name="Raney B.J."/>
            <person name="Roessler K.A."/>
            <person name="Sanford J.R."/>
            <person name="Sawyer R.H."/>
            <person name="Schmidt C.J."/>
            <person name="Triplett E.W."/>
            <person name="Tuberville T.D."/>
            <person name="Venegas-Anaya M."/>
            <person name="Howard J.T."/>
            <person name="Jarvis E.D."/>
            <person name="Guillette L.J.Jr."/>
            <person name="Glenn T.C."/>
            <person name="Green R.E."/>
            <person name="Ray D.A."/>
        </authorList>
    </citation>
    <scope>NUCLEOTIDE SEQUENCE [LARGE SCALE GENOMIC DNA]</scope>
    <source>
        <strain evidence="12">KSC_2009_1</strain>
    </source>
</reference>
<dbReference type="AlphaFoldDB" id="A0A151P9L7"/>
<evidence type="ECO:0000256" key="7">
    <source>
        <dbReference type="ARBA" id="ARBA00023136"/>
    </source>
</evidence>
<name>A0A151P9L7_ALLMI</name>
<keyword evidence="4" id="KW-0963">Cytoplasm</keyword>
<dbReference type="Proteomes" id="UP000050525">
    <property type="component" value="Unassembled WGS sequence"/>
</dbReference>
<evidence type="ECO:0000313" key="12">
    <source>
        <dbReference type="EMBL" id="KYO45738.1"/>
    </source>
</evidence>
<dbReference type="EMBL" id="AKHW03000533">
    <property type="protein sequence ID" value="KYO45738.1"/>
    <property type="molecule type" value="Genomic_DNA"/>
</dbReference>
<evidence type="ECO:0000256" key="1">
    <source>
        <dbReference type="ARBA" id="ARBA00004120"/>
    </source>
</evidence>
<comment type="subcellular location">
    <subcellularLocation>
        <location evidence="2">Cell membrane</location>
        <topology evidence="2">Single-pass membrane protein</topology>
    </subcellularLocation>
    <subcellularLocation>
        <location evidence="1">Cytoplasm</location>
        <location evidence="1">Cytoskeleton</location>
        <location evidence="1">Cilium basal body</location>
    </subcellularLocation>
</comment>
<dbReference type="GO" id="GO:0060170">
    <property type="term" value="C:ciliary membrane"/>
    <property type="evidence" value="ECO:0007669"/>
    <property type="project" value="TreeGrafter"/>
</dbReference>
<keyword evidence="3" id="KW-1003">Cell membrane</keyword>
<dbReference type="GeneID" id="102560015"/>
<protein>
    <submittedName>
        <fullName evidence="12">Ellis-van Creveld syndrome protein isoform A</fullName>
    </submittedName>
</protein>
<keyword evidence="8" id="KW-0206">Cytoskeleton</keyword>
<feature type="transmembrane region" description="Helical" evidence="11">
    <location>
        <begin position="29"/>
        <end position="50"/>
    </location>
</feature>
<feature type="region of interest" description="Disordered" evidence="10">
    <location>
        <begin position="158"/>
        <end position="179"/>
    </location>
</feature>
<keyword evidence="6 11" id="KW-1133">Transmembrane helix</keyword>
<accession>A0A151P9L7</accession>
<feature type="compositionally biased region" description="Polar residues" evidence="10">
    <location>
        <begin position="963"/>
        <end position="972"/>
    </location>
</feature>
<feature type="region of interest" description="Disordered" evidence="10">
    <location>
        <begin position="917"/>
        <end position="995"/>
    </location>
</feature>
<dbReference type="PANTHER" id="PTHR16795">
    <property type="entry name" value="LIMBIN/ELLIS-VAN CREVELD PROTEIN"/>
    <property type="match status" value="1"/>
</dbReference>
<dbReference type="STRING" id="8496.A0A151P9L7"/>
<dbReference type="InterPro" id="IPR026501">
    <property type="entry name" value="Limbin/EVC"/>
</dbReference>
<evidence type="ECO:0000256" key="11">
    <source>
        <dbReference type="SAM" id="Phobius"/>
    </source>
</evidence>
<evidence type="ECO:0000256" key="4">
    <source>
        <dbReference type="ARBA" id="ARBA00022490"/>
    </source>
</evidence>
<evidence type="ECO:0000256" key="2">
    <source>
        <dbReference type="ARBA" id="ARBA00004162"/>
    </source>
</evidence>
<feature type="compositionally biased region" description="Basic and acidic residues" evidence="10">
    <location>
        <begin position="944"/>
        <end position="958"/>
    </location>
</feature>
<proteinExistence type="predicted"/>
<dbReference type="GO" id="GO:0098797">
    <property type="term" value="C:plasma membrane protein complex"/>
    <property type="evidence" value="ECO:0007669"/>
    <property type="project" value="TreeGrafter"/>
</dbReference>
<evidence type="ECO:0000256" key="3">
    <source>
        <dbReference type="ARBA" id="ARBA00022475"/>
    </source>
</evidence>
<evidence type="ECO:0000256" key="6">
    <source>
        <dbReference type="ARBA" id="ARBA00022989"/>
    </source>
</evidence>
<dbReference type="CTD" id="2121"/>
<dbReference type="RefSeq" id="XP_059577553.1">
    <property type="nucleotide sequence ID" value="XM_059721570.1"/>
</dbReference>
<dbReference type="GO" id="GO:0007224">
    <property type="term" value="P:smoothened signaling pathway"/>
    <property type="evidence" value="ECO:0007669"/>
    <property type="project" value="InterPro"/>
</dbReference>
<dbReference type="PANTHER" id="PTHR16795:SF13">
    <property type="entry name" value="EVC COMPLEX MEMBER EVC"/>
    <property type="match status" value="1"/>
</dbReference>